<dbReference type="AlphaFoldDB" id="A0A074LPN3"/>
<dbReference type="CDD" id="cd05008">
    <property type="entry name" value="SIS_GlmS_GlmD_1"/>
    <property type="match status" value="1"/>
</dbReference>
<dbReference type="PANTHER" id="PTHR10937">
    <property type="entry name" value="GLUCOSAMINE--FRUCTOSE-6-PHOSPHATE AMINOTRANSFERASE, ISOMERIZING"/>
    <property type="match status" value="1"/>
</dbReference>
<dbReference type="GO" id="GO:0005829">
    <property type="term" value="C:cytosol"/>
    <property type="evidence" value="ECO:0007669"/>
    <property type="project" value="TreeGrafter"/>
</dbReference>
<sequence>MCGIVGYIGSKQAQDVLLHGLSKLEYRGYDSAGIAIFENGAVSVKKSVGRLANLVELVDGADRLSGSQGIGHTRWATHGRPSDNNAHPHQDDNGNFTIVHNGIIENYQSLREELIAKGHTFLSETDTEVVAHLLDDMWTGDLFDTVLAVSKRIHGAYALGIMAKQEPGKLIAVRKQSPLVIGLGEGENFIASDIPAILEYTRNVYILDDGDIAVLTADAVKLFDFDGNPKEKDVFEVTWSASAAEKGGYDHFMLKEIHEQPKAISDTLTGRISEDGTKVVFDELNFPEGFAKDIDRIHILACGTSWHAGMVGKYAIEKLTRIPVDCEIASEYRYRDPIVSKNTLLIAITQSGETADTLAALRQAKEQGTRVLAITNVVGSSAAREADDVIFTWAGPEISVASTKAYTTQLTALYLFAGWLAQERGAAGAAEVPAMLTALRDMPAHAETVLETAPAIQAFAKDWSSREHAFFIGRGLDYEVSLEGSLKLKEISYMHAEAYPAGELKHGTLALIVEDIPVIALVTQDDLYEKTISNIQEVKARDAFVLALAWSGDTEIGKTVDQVIHIPKVSAFLAPILAVIPLQLLAYYASVARGNDVDNPRNLAKSVTVE</sequence>
<accession>A0A074LPN3</accession>
<dbReference type="InterPro" id="IPR046348">
    <property type="entry name" value="SIS_dom_sf"/>
</dbReference>
<dbReference type="InterPro" id="IPR017932">
    <property type="entry name" value="GATase_2_dom"/>
</dbReference>
<dbReference type="Pfam" id="PF13522">
    <property type="entry name" value="GATase_6"/>
    <property type="match status" value="1"/>
</dbReference>
<dbReference type="HAMAP" id="MF_00164">
    <property type="entry name" value="GlmS"/>
    <property type="match status" value="1"/>
</dbReference>
<evidence type="ECO:0000256" key="10">
    <source>
        <dbReference type="HAMAP-Rule" id="MF_00164"/>
    </source>
</evidence>
<evidence type="ECO:0000256" key="4">
    <source>
        <dbReference type="ARBA" id="ARBA00016090"/>
    </source>
</evidence>
<dbReference type="InterPro" id="IPR005855">
    <property type="entry name" value="GFAT"/>
</dbReference>
<dbReference type="FunFam" id="3.60.20.10:FF:000006">
    <property type="entry name" value="Glutamine--fructose-6-phosphate aminotransferase [isomerizing]"/>
    <property type="match status" value="1"/>
</dbReference>
<evidence type="ECO:0000256" key="9">
    <source>
        <dbReference type="ARBA" id="ARBA00022962"/>
    </source>
</evidence>
<dbReference type="FunFam" id="3.40.50.10490:FF:000002">
    <property type="entry name" value="Glutamine--fructose-6-phosphate aminotransferase [isomerizing]"/>
    <property type="match status" value="1"/>
</dbReference>
<dbReference type="InterPro" id="IPR035466">
    <property type="entry name" value="GlmS/AgaS_SIS"/>
</dbReference>
<comment type="function">
    <text evidence="10">Catalyzes the first step in hexosamine metabolism, converting fructose-6P into glucosamine-6P using glutamine as a nitrogen source.</text>
</comment>
<feature type="active site" description="For Fru-6P isomerization activity" evidence="10">
    <location>
        <position position="605"/>
    </location>
</feature>
<dbReference type="InterPro" id="IPR001347">
    <property type="entry name" value="SIS_dom"/>
</dbReference>
<dbReference type="RefSeq" id="WP_038085693.1">
    <property type="nucleotide sequence ID" value="NZ_JMIR01000006.1"/>
</dbReference>
<dbReference type="OrthoDB" id="106547at2"/>
<evidence type="ECO:0000313" key="14">
    <source>
        <dbReference type="Proteomes" id="UP000027931"/>
    </source>
</evidence>
<evidence type="ECO:0000256" key="2">
    <source>
        <dbReference type="ARBA" id="ARBA00004496"/>
    </source>
</evidence>
<feature type="domain" description="Glutamine amidotransferase type-2" evidence="11">
    <location>
        <begin position="2"/>
        <end position="218"/>
    </location>
</feature>
<dbReference type="InterPro" id="IPR029055">
    <property type="entry name" value="Ntn_hydrolases_N"/>
</dbReference>
<comment type="subunit">
    <text evidence="10">Homodimer.</text>
</comment>
<dbReference type="STRING" id="1157490.EL26_06400"/>
<keyword evidence="7 10" id="KW-0808">Transferase</keyword>
<evidence type="ECO:0000259" key="11">
    <source>
        <dbReference type="PROSITE" id="PS51278"/>
    </source>
</evidence>
<gene>
    <name evidence="10" type="primary">glmS</name>
    <name evidence="13" type="ORF">EL26_06400</name>
</gene>
<dbReference type="EC" id="2.6.1.16" evidence="3 10"/>
<dbReference type="Pfam" id="PF01380">
    <property type="entry name" value="SIS"/>
    <property type="match status" value="2"/>
</dbReference>
<dbReference type="PANTHER" id="PTHR10937:SF0">
    <property type="entry name" value="GLUTAMINE--FRUCTOSE-6-PHOSPHATE TRANSAMINASE (ISOMERIZING)"/>
    <property type="match status" value="1"/>
</dbReference>
<feature type="domain" description="SIS" evidence="12">
    <location>
        <begin position="455"/>
        <end position="600"/>
    </location>
</feature>
<dbReference type="NCBIfam" id="NF001484">
    <property type="entry name" value="PRK00331.1"/>
    <property type="match status" value="1"/>
</dbReference>
<dbReference type="Gene3D" id="3.60.20.10">
    <property type="entry name" value="Glutamine Phosphoribosylpyrophosphate, subunit 1, domain 1"/>
    <property type="match status" value="1"/>
</dbReference>
<evidence type="ECO:0000256" key="8">
    <source>
        <dbReference type="ARBA" id="ARBA00022737"/>
    </source>
</evidence>
<dbReference type="GO" id="GO:0097367">
    <property type="term" value="F:carbohydrate derivative binding"/>
    <property type="evidence" value="ECO:0007669"/>
    <property type="project" value="InterPro"/>
</dbReference>
<dbReference type="InterPro" id="IPR035490">
    <property type="entry name" value="GlmS/FrlB_SIS"/>
</dbReference>
<keyword evidence="6 10" id="KW-0032">Aminotransferase</keyword>
<dbReference type="CDD" id="cd05009">
    <property type="entry name" value="SIS_GlmS_GlmD_2"/>
    <property type="match status" value="1"/>
</dbReference>
<comment type="subcellular location">
    <subcellularLocation>
        <location evidence="2 10">Cytoplasm</location>
    </subcellularLocation>
</comment>
<protein>
    <recommendedName>
        <fullName evidence="4 10">Glutamine--fructose-6-phosphate aminotransferase [isomerizing]</fullName>
        <ecNumber evidence="3 10">2.6.1.16</ecNumber>
    </recommendedName>
    <alternativeName>
        <fullName evidence="10">D-fructose-6-phosphate amidotransferase</fullName>
    </alternativeName>
    <alternativeName>
        <fullName evidence="10">GFAT</fullName>
    </alternativeName>
    <alternativeName>
        <fullName evidence="10">Glucosamine-6-phosphate synthase</fullName>
    </alternativeName>
    <alternativeName>
        <fullName evidence="10">Hexosephosphate aminotransferase</fullName>
    </alternativeName>
    <alternativeName>
        <fullName evidence="10">L-glutamine--D-fructose-6-phosphate amidotransferase</fullName>
    </alternativeName>
</protein>
<evidence type="ECO:0000313" key="13">
    <source>
        <dbReference type="EMBL" id="KEO84091.1"/>
    </source>
</evidence>
<keyword evidence="14" id="KW-1185">Reference proteome</keyword>
<dbReference type="FunFam" id="3.40.50.10490:FF:000001">
    <property type="entry name" value="Glutamine--fructose-6-phosphate aminotransferase [isomerizing]"/>
    <property type="match status" value="1"/>
</dbReference>
<feature type="active site" description="Nucleophile; for GATase activity" evidence="10">
    <location>
        <position position="2"/>
    </location>
</feature>
<dbReference type="PROSITE" id="PS51464">
    <property type="entry name" value="SIS"/>
    <property type="match status" value="2"/>
</dbReference>
<dbReference type="eggNOG" id="COG0449">
    <property type="taxonomic scope" value="Bacteria"/>
</dbReference>
<evidence type="ECO:0000256" key="5">
    <source>
        <dbReference type="ARBA" id="ARBA00022490"/>
    </source>
</evidence>
<dbReference type="InterPro" id="IPR047084">
    <property type="entry name" value="GFAT_N"/>
</dbReference>
<dbReference type="GO" id="GO:0046349">
    <property type="term" value="P:amino sugar biosynthetic process"/>
    <property type="evidence" value="ECO:0007669"/>
    <property type="project" value="UniProtKB-ARBA"/>
</dbReference>
<evidence type="ECO:0000256" key="7">
    <source>
        <dbReference type="ARBA" id="ARBA00022679"/>
    </source>
</evidence>
<dbReference type="EMBL" id="JMIR01000006">
    <property type="protein sequence ID" value="KEO84091.1"/>
    <property type="molecule type" value="Genomic_DNA"/>
</dbReference>
<keyword evidence="5 10" id="KW-0963">Cytoplasm</keyword>
<evidence type="ECO:0000259" key="12">
    <source>
        <dbReference type="PROSITE" id="PS51464"/>
    </source>
</evidence>
<dbReference type="Proteomes" id="UP000027931">
    <property type="component" value="Unassembled WGS sequence"/>
</dbReference>
<dbReference type="Gene3D" id="3.40.50.10490">
    <property type="entry name" value="Glucose-6-phosphate isomerase like protein, domain 1"/>
    <property type="match status" value="2"/>
</dbReference>
<dbReference type="GO" id="GO:0004360">
    <property type="term" value="F:glutamine-fructose-6-phosphate transaminase (isomerizing) activity"/>
    <property type="evidence" value="ECO:0007669"/>
    <property type="project" value="UniProtKB-UniRule"/>
</dbReference>
<dbReference type="CDD" id="cd00714">
    <property type="entry name" value="GFAT"/>
    <property type="match status" value="1"/>
</dbReference>
<evidence type="ECO:0000256" key="3">
    <source>
        <dbReference type="ARBA" id="ARBA00012916"/>
    </source>
</evidence>
<dbReference type="GO" id="GO:0006487">
    <property type="term" value="P:protein N-linked glycosylation"/>
    <property type="evidence" value="ECO:0007669"/>
    <property type="project" value="TreeGrafter"/>
</dbReference>
<evidence type="ECO:0000256" key="6">
    <source>
        <dbReference type="ARBA" id="ARBA00022576"/>
    </source>
</evidence>
<feature type="initiator methionine" description="Removed" evidence="10">
    <location>
        <position position="1"/>
    </location>
</feature>
<feature type="domain" description="SIS" evidence="12">
    <location>
        <begin position="286"/>
        <end position="426"/>
    </location>
</feature>
<dbReference type="PROSITE" id="PS51278">
    <property type="entry name" value="GATASE_TYPE_2"/>
    <property type="match status" value="1"/>
</dbReference>
<proteinExistence type="inferred from homology"/>
<reference evidence="13 14" key="1">
    <citation type="journal article" date="2013" name="Int. J. Syst. Evol. Microbiol.">
        <title>Tumebacillus flagellatus sp. nov., an alpha-amylase/pullulanase-producing bacterium isolated from cassava wastewater.</title>
        <authorList>
            <person name="Wang Q."/>
            <person name="Xie N."/>
            <person name="Qin Y."/>
            <person name="Shen N."/>
            <person name="Zhu J."/>
            <person name="Mi H."/>
            <person name="Huang R."/>
        </authorList>
    </citation>
    <scope>NUCLEOTIDE SEQUENCE [LARGE SCALE GENOMIC DNA]</scope>
    <source>
        <strain evidence="13 14">GST4</strain>
    </source>
</reference>
<dbReference type="SUPFAM" id="SSF53697">
    <property type="entry name" value="SIS domain"/>
    <property type="match status" value="1"/>
</dbReference>
<keyword evidence="9" id="KW-0315">Glutamine amidotransferase</keyword>
<dbReference type="SUPFAM" id="SSF56235">
    <property type="entry name" value="N-terminal nucleophile aminohydrolases (Ntn hydrolases)"/>
    <property type="match status" value="1"/>
</dbReference>
<dbReference type="GO" id="GO:0006047">
    <property type="term" value="P:UDP-N-acetylglucosamine metabolic process"/>
    <property type="evidence" value="ECO:0007669"/>
    <property type="project" value="TreeGrafter"/>
</dbReference>
<comment type="catalytic activity">
    <reaction evidence="1 10">
        <text>D-fructose 6-phosphate + L-glutamine = D-glucosamine 6-phosphate + L-glutamate</text>
        <dbReference type="Rhea" id="RHEA:13237"/>
        <dbReference type="ChEBI" id="CHEBI:29985"/>
        <dbReference type="ChEBI" id="CHEBI:58359"/>
        <dbReference type="ChEBI" id="CHEBI:58725"/>
        <dbReference type="ChEBI" id="CHEBI:61527"/>
        <dbReference type="EC" id="2.6.1.16"/>
    </reaction>
</comment>
<comment type="caution">
    <text evidence="13">The sequence shown here is derived from an EMBL/GenBank/DDBJ whole genome shotgun (WGS) entry which is preliminary data.</text>
</comment>
<keyword evidence="8" id="KW-0677">Repeat</keyword>
<evidence type="ECO:0000256" key="1">
    <source>
        <dbReference type="ARBA" id="ARBA00001031"/>
    </source>
</evidence>
<dbReference type="NCBIfam" id="TIGR01135">
    <property type="entry name" value="glmS"/>
    <property type="match status" value="1"/>
</dbReference>
<name>A0A074LPN3_9BACL</name>
<dbReference type="GO" id="GO:0006002">
    <property type="term" value="P:fructose 6-phosphate metabolic process"/>
    <property type="evidence" value="ECO:0007669"/>
    <property type="project" value="TreeGrafter"/>
</dbReference>
<dbReference type="GO" id="GO:0005975">
    <property type="term" value="P:carbohydrate metabolic process"/>
    <property type="evidence" value="ECO:0007669"/>
    <property type="project" value="UniProtKB-UniRule"/>
</dbReference>
<organism evidence="13 14">
    <name type="scientific">Tumebacillus flagellatus</name>
    <dbReference type="NCBI Taxonomy" id="1157490"/>
    <lineage>
        <taxon>Bacteria</taxon>
        <taxon>Bacillati</taxon>
        <taxon>Bacillota</taxon>
        <taxon>Bacilli</taxon>
        <taxon>Bacillales</taxon>
        <taxon>Alicyclobacillaceae</taxon>
        <taxon>Tumebacillus</taxon>
    </lineage>
</organism>